<keyword evidence="2" id="KW-0808">Transferase</keyword>
<organism evidence="4 5">
    <name type="scientific">Diplocloster modestus</name>
    <dbReference type="NCBI Taxonomy" id="2850322"/>
    <lineage>
        <taxon>Bacteria</taxon>
        <taxon>Bacillati</taxon>
        <taxon>Bacillota</taxon>
        <taxon>Clostridia</taxon>
        <taxon>Lachnospirales</taxon>
        <taxon>Lachnospiraceae</taxon>
        <taxon>Diplocloster</taxon>
    </lineage>
</organism>
<protein>
    <recommendedName>
        <fullName evidence="6">Glycosyltransferase family 9 protein</fullName>
    </recommendedName>
</protein>
<feature type="transmembrane region" description="Helical" evidence="3">
    <location>
        <begin position="30"/>
        <end position="51"/>
    </location>
</feature>
<evidence type="ECO:0000313" key="5">
    <source>
        <dbReference type="Proteomes" id="UP001314681"/>
    </source>
</evidence>
<name>A0ABS6K3T8_9FIRM</name>
<dbReference type="Gene3D" id="3.40.50.2000">
    <property type="entry name" value="Glycogen Phosphorylase B"/>
    <property type="match status" value="2"/>
</dbReference>
<dbReference type="PANTHER" id="PTHR30160">
    <property type="entry name" value="TETRAACYLDISACCHARIDE 4'-KINASE-RELATED"/>
    <property type="match status" value="1"/>
</dbReference>
<keyword evidence="1" id="KW-0328">Glycosyltransferase</keyword>
<dbReference type="InterPro" id="IPR002201">
    <property type="entry name" value="Glyco_trans_9"/>
</dbReference>
<keyword evidence="3" id="KW-0472">Membrane</keyword>
<evidence type="ECO:0000256" key="2">
    <source>
        <dbReference type="ARBA" id="ARBA00022679"/>
    </source>
</evidence>
<comment type="caution">
    <text evidence="4">The sequence shown here is derived from an EMBL/GenBank/DDBJ whole genome shotgun (WGS) entry which is preliminary data.</text>
</comment>
<dbReference type="SUPFAM" id="SSF53756">
    <property type="entry name" value="UDP-Glycosyltransferase/glycogen phosphorylase"/>
    <property type="match status" value="1"/>
</dbReference>
<keyword evidence="5" id="KW-1185">Reference proteome</keyword>
<dbReference type="InterPro" id="IPR051199">
    <property type="entry name" value="LPS_LOS_Heptosyltrfase"/>
</dbReference>
<keyword evidence="3" id="KW-0812">Transmembrane</keyword>
<dbReference type="Proteomes" id="UP001314681">
    <property type="component" value="Unassembled WGS sequence"/>
</dbReference>
<dbReference type="RefSeq" id="WP_238726301.1">
    <property type="nucleotide sequence ID" value="NZ_JAHQCX010000002.1"/>
</dbReference>
<dbReference type="Pfam" id="PF01075">
    <property type="entry name" value="Glyco_transf_9"/>
    <property type="match status" value="1"/>
</dbReference>
<evidence type="ECO:0000256" key="3">
    <source>
        <dbReference type="SAM" id="Phobius"/>
    </source>
</evidence>
<evidence type="ECO:0000256" key="1">
    <source>
        <dbReference type="ARBA" id="ARBA00022676"/>
    </source>
</evidence>
<accession>A0ABS6K3T8</accession>
<evidence type="ECO:0008006" key="6">
    <source>
        <dbReference type="Google" id="ProtNLM"/>
    </source>
</evidence>
<evidence type="ECO:0000313" key="4">
    <source>
        <dbReference type="EMBL" id="MBU9725189.1"/>
    </source>
</evidence>
<reference evidence="4 5" key="1">
    <citation type="submission" date="2021-06" db="EMBL/GenBank/DDBJ databases">
        <title>Description of novel taxa of the family Lachnospiraceae.</title>
        <authorList>
            <person name="Chaplin A.V."/>
            <person name="Sokolova S.R."/>
            <person name="Pikina A.P."/>
            <person name="Korzhanova M."/>
            <person name="Belova V."/>
            <person name="Korostin D."/>
            <person name="Efimov B.A."/>
        </authorList>
    </citation>
    <scope>NUCLEOTIDE SEQUENCE [LARGE SCALE GENOMIC DNA]</scope>
    <source>
        <strain evidence="4 5">ASD4241</strain>
    </source>
</reference>
<gene>
    <name evidence="4" type="ORF">KTH90_04090</name>
</gene>
<proteinExistence type="predicted"/>
<sequence>MKKLDFIKILAFSIRSCLNKRNKSEKGGKIIIIFGGIIGDSLVFMDALIAMQNYYCKEGKSITLVCRKAVASFLKSVRNDLQVEMLGIDPELFISDYRYFLDMVQTLNSQKWELLISPFKSKMAELIAMNTNAVHKLEMRQEFGSRFFSIEKILNKAAYNHTIIIERDCMAFKCYRILLNKLGITDYSAKLSCLPSYKVKYDFAAKNKYCVVCPTSSEAAKSWELEKFCGLIQYITEYYNLDIYLCGGPEDSEFRELLKSKIQLPDRLYDYIGNTSFNEWVELIRHAVVCIGNDSASIHISAFTQTPSICITPGFFYGFMQPYDLDIVTEQDVLPTCVYAEKACFGCCLKDGKRCAGNKECLENVRKGGKYLCIRDIALNQVITALDKVI</sequence>
<dbReference type="EMBL" id="JAHQCX010000002">
    <property type="protein sequence ID" value="MBU9725189.1"/>
    <property type="molecule type" value="Genomic_DNA"/>
</dbReference>
<keyword evidence="3" id="KW-1133">Transmembrane helix</keyword>